<name>A0A3R6DXJ5_9FIRM</name>
<dbReference type="PROSITE" id="PS00211">
    <property type="entry name" value="ABC_TRANSPORTER_1"/>
    <property type="match status" value="1"/>
</dbReference>
<feature type="domain" description="ABC transporter" evidence="4">
    <location>
        <begin position="4"/>
        <end position="215"/>
    </location>
</feature>
<dbReference type="RefSeq" id="WP_118209556.1">
    <property type="nucleotide sequence ID" value="NZ_JBGKEX010000003.1"/>
</dbReference>
<keyword evidence="1" id="KW-0547">Nucleotide-binding</keyword>
<evidence type="ECO:0000313" key="5">
    <source>
        <dbReference type="EMBL" id="RHA66929.1"/>
    </source>
</evidence>
<dbReference type="GO" id="GO:0016887">
    <property type="term" value="F:ATP hydrolysis activity"/>
    <property type="evidence" value="ECO:0007669"/>
    <property type="project" value="InterPro"/>
</dbReference>
<dbReference type="InterPro" id="IPR017871">
    <property type="entry name" value="ABC_transporter-like_CS"/>
</dbReference>
<dbReference type="PROSITE" id="PS50893">
    <property type="entry name" value="ABC_TRANSPORTER_2"/>
    <property type="match status" value="2"/>
</dbReference>
<dbReference type="PANTHER" id="PTHR42855">
    <property type="entry name" value="ABC TRANSPORTER ATP-BINDING SUBUNIT"/>
    <property type="match status" value="1"/>
</dbReference>
<dbReference type="Proteomes" id="UP000284465">
    <property type="component" value="Unassembled WGS sequence"/>
</dbReference>
<dbReference type="InterPro" id="IPR027417">
    <property type="entry name" value="P-loop_NTPase"/>
</dbReference>
<dbReference type="AlphaFoldDB" id="A0A3R6DXJ5"/>
<dbReference type="GO" id="GO:0005524">
    <property type="term" value="F:ATP binding"/>
    <property type="evidence" value="ECO:0007669"/>
    <property type="project" value="UniProtKB-KW"/>
</dbReference>
<feature type="domain" description="ABC transporter" evidence="4">
    <location>
        <begin position="316"/>
        <end position="527"/>
    </location>
</feature>
<dbReference type="Gene3D" id="3.40.50.300">
    <property type="entry name" value="P-loop containing nucleotide triphosphate hydrolases"/>
    <property type="match status" value="2"/>
</dbReference>
<evidence type="ECO:0000256" key="1">
    <source>
        <dbReference type="ARBA" id="ARBA00022741"/>
    </source>
</evidence>
<dbReference type="CDD" id="cd03221">
    <property type="entry name" value="ABCF_EF-3"/>
    <property type="match status" value="1"/>
</dbReference>
<dbReference type="InterPro" id="IPR003593">
    <property type="entry name" value="AAA+_ATPase"/>
</dbReference>
<keyword evidence="3" id="KW-0175">Coiled coil</keyword>
<dbReference type="InterPro" id="IPR051309">
    <property type="entry name" value="ABCF_ATPase"/>
</dbReference>
<reference evidence="5 6" key="1">
    <citation type="submission" date="2018-08" db="EMBL/GenBank/DDBJ databases">
        <title>A genome reference for cultivated species of the human gut microbiota.</title>
        <authorList>
            <person name="Zou Y."/>
            <person name="Xue W."/>
            <person name="Luo G."/>
        </authorList>
    </citation>
    <scope>NUCLEOTIDE SEQUENCE [LARGE SCALE GENOMIC DNA]</scope>
    <source>
        <strain evidence="5 6">AM43-11</strain>
    </source>
</reference>
<organism evidence="5 6">
    <name type="scientific">Roseburia intestinalis</name>
    <dbReference type="NCBI Taxonomy" id="166486"/>
    <lineage>
        <taxon>Bacteria</taxon>
        <taxon>Bacillati</taxon>
        <taxon>Bacillota</taxon>
        <taxon>Clostridia</taxon>
        <taxon>Lachnospirales</taxon>
        <taxon>Lachnospiraceae</taxon>
        <taxon>Roseburia</taxon>
    </lineage>
</organism>
<comment type="caution">
    <text evidence="5">The sequence shown here is derived from an EMBL/GenBank/DDBJ whole genome shotgun (WGS) entry which is preliminary data.</text>
</comment>
<keyword evidence="2 5" id="KW-0067">ATP-binding</keyword>
<dbReference type="SMART" id="SM00382">
    <property type="entry name" value="AAA"/>
    <property type="match status" value="2"/>
</dbReference>
<feature type="coiled-coil region" evidence="3">
    <location>
        <begin position="269"/>
        <end position="296"/>
    </location>
</feature>
<dbReference type="Pfam" id="PF00005">
    <property type="entry name" value="ABC_tran"/>
    <property type="match status" value="2"/>
</dbReference>
<accession>A0A3R6DXJ5</accession>
<evidence type="ECO:0000256" key="2">
    <source>
        <dbReference type="ARBA" id="ARBA00022840"/>
    </source>
</evidence>
<dbReference type="InterPro" id="IPR003439">
    <property type="entry name" value="ABC_transporter-like_ATP-bd"/>
</dbReference>
<proteinExistence type="predicted"/>
<protein>
    <submittedName>
        <fullName evidence="5">ABC transporter ATP-binding protein</fullName>
    </submittedName>
</protein>
<gene>
    <name evidence="5" type="ORF">DW927_10065</name>
</gene>
<sequence length="527" mass="60939">MSQIQVTDLTYGYEGSFDTVFENVSFGIDTDWKLGLIGRNGKGKTTFLNLLRGKYKYEGNITSSAVFDYFPYQISEKQRENCASLFLEEVKPGCEEWRVIVELGKLHADAELLYRPFKSLSHGEQTKVLLAVLFSGENDFLLIDEPTNHLDMHARECVKEYLCGKKGFILISHDRDILDACIDHVLVLNRKTIEVQSGNFSSWWENKTRMDHFAMEENEKHLKEIASLKQAAARSRKWADKNEATKIGYDPVKEHDRSGATRAYIGAKTKKMQSRVTQYERRMERKIQEKEGLLQDIEQPVSLKIMPLSYHKERLISCQELSVRYEGAEDNVLKNLTFELVQGERVFLHGENGCGKSTLIKTILQQVNIGQAGYEMKNVQQINTQQSGSSYAKLLVTDGEIRTASNLVVSYINQDTSFLRGDIRDFCRERNLEESLFFALLRQLDMERTQFEKRLEEFSEGQKKKVLIAASLMTPAHVYIWDEPLNYIDVFSRMQIEQLILRYQPTMILVDHDIRFQEKIATRVVEL</sequence>
<dbReference type="EMBL" id="QSFP01000010">
    <property type="protein sequence ID" value="RHA66929.1"/>
    <property type="molecule type" value="Genomic_DNA"/>
</dbReference>
<evidence type="ECO:0000313" key="6">
    <source>
        <dbReference type="Proteomes" id="UP000284465"/>
    </source>
</evidence>
<evidence type="ECO:0000259" key="4">
    <source>
        <dbReference type="PROSITE" id="PS50893"/>
    </source>
</evidence>
<dbReference type="PANTHER" id="PTHR42855:SF2">
    <property type="entry name" value="DRUG RESISTANCE ABC TRANSPORTER,ATP-BINDING PROTEIN"/>
    <property type="match status" value="1"/>
</dbReference>
<evidence type="ECO:0000256" key="3">
    <source>
        <dbReference type="SAM" id="Coils"/>
    </source>
</evidence>
<dbReference type="SUPFAM" id="SSF52540">
    <property type="entry name" value="P-loop containing nucleoside triphosphate hydrolases"/>
    <property type="match status" value="2"/>
</dbReference>